<dbReference type="GO" id="GO:0031966">
    <property type="term" value="C:mitochondrial membrane"/>
    <property type="evidence" value="ECO:0007669"/>
    <property type="project" value="UniProtKB-SubCell"/>
</dbReference>
<comment type="similarity">
    <text evidence="2 10">Belongs to the sideroflexin family.</text>
</comment>
<keyword evidence="3" id="KW-0813">Transport</keyword>
<feature type="transmembrane region" description="Helical" evidence="10">
    <location>
        <begin position="180"/>
        <end position="199"/>
    </location>
</feature>
<keyword evidence="8 10" id="KW-0472">Membrane</keyword>
<evidence type="ECO:0000256" key="7">
    <source>
        <dbReference type="ARBA" id="ARBA00023128"/>
    </source>
</evidence>
<evidence type="ECO:0000256" key="3">
    <source>
        <dbReference type="ARBA" id="ARBA00022448"/>
    </source>
</evidence>
<reference evidence="11 12" key="1">
    <citation type="submission" date="2024-08" db="EMBL/GenBank/DDBJ databases">
        <title>Gnathostoma spinigerum genome.</title>
        <authorList>
            <person name="Gonzalez-Bertolin B."/>
            <person name="Monzon S."/>
            <person name="Zaballos A."/>
            <person name="Jimenez P."/>
            <person name="Dekumyoy P."/>
            <person name="Varona S."/>
            <person name="Cuesta I."/>
            <person name="Sumanam S."/>
            <person name="Adisakwattana P."/>
            <person name="Gasser R.B."/>
            <person name="Hernandez-Gonzalez A."/>
            <person name="Young N.D."/>
            <person name="Perteguer M.J."/>
        </authorList>
    </citation>
    <scope>NUCLEOTIDE SEQUENCE [LARGE SCALE GENOMIC DNA]</scope>
    <source>
        <strain evidence="11">AL3</strain>
        <tissue evidence="11">Liver</tissue>
    </source>
</reference>
<accession>A0ABD6EE27</accession>
<evidence type="ECO:0000256" key="5">
    <source>
        <dbReference type="ARBA" id="ARBA00022970"/>
    </source>
</evidence>
<evidence type="ECO:0000256" key="4">
    <source>
        <dbReference type="ARBA" id="ARBA00022692"/>
    </source>
</evidence>
<dbReference type="PANTHER" id="PTHR11153:SF20">
    <property type="entry name" value="SIDEROFLEXIN-3"/>
    <property type="match status" value="1"/>
</dbReference>
<protein>
    <recommendedName>
        <fullName evidence="10">Sidoreflexin</fullName>
    </recommendedName>
</protein>
<evidence type="ECO:0000313" key="11">
    <source>
        <dbReference type="EMBL" id="MFH4977901.1"/>
    </source>
</evidence>
<evidence type="ECO:0000256" key="8">
    <source>
        <dbReference type="ARBA" id="ARBA00023136"/>
    </source>
</evidence>
<gene>
    <name evidence="11" type="ORF">AB6A40_004610</name>
</gene>
<keyword evidence="4 10" id="KW-0812">Transmembrane</keyword>
<keyword evidence="7 10" id="KW-0496">Mitochondrion</keyword>
<keyword evidence="6 10" id="KW-1133">Transmembrane helix</keyword>
<dbReference type="PANTHER" id="PTHR11153">
    <property type="entry name" value="SIDEROFLEXIN"/>
    <property type="match status" value="1"/>
</dbReference>
<dbReference type="Proteomes" id="UP001608902">
    <property type="component" value="Unassembled WGS sequence"/>
</dbReference>
<comment type="catalytic activity">
    <reaction evidence="9">
        <text>L-serine(in) = L-serine(out)</text>
        <dbReference type="Rhea" id="RHEA:35031"/>
        <dbReference type="ChEBI" id="CHEBI:33384"/>
    </reaction>
</comment>
<feature type="transmembrane region" description="Helical" evidence="10">
    <location>
        <begin position="270"/>
        <end position="292"/>
    </location>
</feature>
<keyword evidence="5" id="KW-0029">Amino-acid transport</keyword>
<dbReference type="NCBIfam" id="TIGR00798">
    <property type="entry name" value="mtc"/>
    <property type="match status" value="1"/>
</dbReference>
<evidence type="ECO:0000256" key="2">
    <source>
        <dbReference type="ARBA" id="ARBA00005974"/>
    </source>
</evidence>
<evidence type="ECO:0000256" key="9">
    <source>
        <dbReference type="ARBA" id="ARBA00036416"/>
    </source>
</evidence>
<proteinExistence type="inferred from homology"/>
<dbReference type="AlphaFoldDB" id="A0ABD6EE27"/>
<keyword evidence="12" id="KW-1185">Reference proteome</keyword>
<dbReference type="GO" id="GO:0006865">
    <property type="term" value="P:amino acid transport"/>
    <property type="evidence" value="ECO:0007669"/>
    <property type="project" value="UniProtKB-KW"/>
</dbReference>
<sequence>MSQKLSELPCEKRPDIFRPKWDQSSYLGRLKHFLTITNPLNLLADDEKLRETEQIVLNYRKGIFNPSMTVDELWKVKHIYDSAFHPDTGERMVSFGRMSAQVPCNTVLITAMQVCYKSTIGTIVSQWLNQTFNAVVNFTNRSGNTVTTNQQLLLAYFGATGGAVGTALGLNSVAKRFPPLINRLVPFAAVAAANFINIFMMRYREIEDGTDITNDKGEKVGASTVVAFCALTEVLISRIGMSSLPMVLTPICVNALMKKPWYRSRRWLDVATQSLLAATLLLISTPGFCALFPQRMKIPVNRLEKSVQEDLRKKSYSEGVVYYNKGL</sequence>
<comment type="subcellular location">
    <subcellularLocation>
        <location evidence="1 10">Mitochondrion membrane</location>
        <topology evidence="1 10">Multi-pass membrane protein</topology>
    </subcellularLocation>
</comment>
<name>A0ABD6EE27_9BILA</name>
<feature type="transmembrane region" description="Helical" evidence="10">
    <location>
        <begin position="220"/>
        <end position="240"/>
    </location>
</feature>
<feature type="transmembrane region" description="Helical" evidence="10">
    <location>
        <begin position="153"/>
        <end position="174"/>
    </location>
</feature>
<organism evidence="11 12">
    <name type="scientific">Gnathostoma spinigerum</name>
    <dbReference type="NCBI Taxonomy" id="75299"/>
    <lineage>
        <taxon>Eukaryota</taxon>
        <taxon>Metazoa</taxon>
        <taxon>Ecdysozoa</taxon>
        <taxon>Nematoda</taxon>
        <taxon>Chromadorea</taxon>
        <taxon>Rhabditida</taxon>
        <taxon>Spirurina</taxon>
        <taxon>Gnathostomatomorpha</taxon>
        <taxon>Gnathostomatoidea</taxon>
        <taxon>Gnathostomatidae</taxon>
        <taxon>Gnathostoma</taxon>
    </lineage>
</organism>
<evidence type="ECO:0000256" key="10">
    <source>
        <dbReference type="RuleBase" id="RU362000"/>
    </source>
</evidence>
<dbReference type="EMBL" id="JBGFUD010002704">
    <property type="protein sequence ID" value="MFH4977901.1"/>
    <property type="molecule type" value="Genomic_DNA"/>
</dbReference>
<evidence type="ECO:0000313" key="12">
    <source>
        <dbReference type="Proteomes" id="UP001608902"/>
    </source>
</evidence>
<comment type="caution">
    <text evidence="11">The sequence shown here is derived from an EMBL/GenBank/DDBJ whole genome shotgun (WGS) entry which is preliminary data.</text>
</comment>
<evidence type="ECO:0000256" key="6">
    <source>
        <dbReference type="ARBA" id="ARBA00022989"/>
    </source>
</evidence>
<dbReference type="Pfam" id="PF03820">
    <property type="entry name" value="SFXNs"/>
    <property type="match status" value="1"/>
</dbReference>
<evidence type="ECO:0000256" key="1">
    <source>
        <dbReference type="ARBA" id="ARBA00004225"/>
    </source>
</evidence>
<dbReference type="InterPro" id="IPR004686">
    <property type="entry name" value="Mtc"/>
</dbReference>